<sequence length="271" mass="30246">VSLQEQLVPGTLEFAIHTLVDRRMDMTVFDDNYQNDETGRSAYNPKILLKVVLLAYSRGLTSSRQIERACCENVLFMAMSCNQRPDHSTIAPFVSSMKDQIKPLFADILLVCDQEGLLGGTFFALDGCKMASNASKEWSGKISDLQKRKQKIEGKLKALVEDHIEIDKEEHAVKEKMSASREKQIRRLEQQAAKIEKWLSKNDKKIGVNKKELHSNVTDNDSAKMHTSHGTVQGYNGQAIVDSKHQVIVHGEAIGKGLDNDNLPPVVDGAK</sequence>
<dbReference type="AlphaFoldDB" id="X0UT52"/>
<proteinExistence type="predicted"/>
<dbReference type="InterPro" id="IPR008490">
    <property type="entry name" value="Transposase_InsH_N"/>
</dbReference>
<gene>
    <name evidence="2" type="ORF">S01H1_35091</name>
</gene>
<feature type="non-terminal residue" evidence="2">
    <location>
        <position position="271"/>
    </location>
</feature>
<comment type="caution">
    <text evidence="2">The sequence shown here is derived from an EMBL/GenBank/DDBJ whole genome shotgun (WGS) entry which is preliminary data.</text>
</comment>
<dbReference type="Pfam" id="PF05598">
    <property type="entry name" value="DUF772"/>
    <property type="match status" value="1"/>
</dbReference>
<organism evidence="2">
    <name type="scientific">marine sediment metagenome</name>
    <dbReference type="NCBI Taxonomy" id="412755"/>
    <lineage>
        <taxon>unclassified sequences</taxon>
        <taxon>metagenomes</taxon>
        <taxon>ecological metagenomes</taxon>
    </lineage>
</organism>
<evidence type="ECO:0000313" key="2">
    <source>
        <dbReference type="EMBL" id="GAG08910.1"/>
    </source>
</evidence>
<feature type="non-terminal residue" evidence="2">
    <location>
        <position position="1"/>
    </location>
</feature>
<dbReference type="PANTHER" id="PTHR33408">
    <property type="entry name" value="TRANSPOSASE"/>
    <property type="match status" value="1"/>
</dbReference>
<dbReference type="EMBL" id="BARS01021897">
    <property type="protein sequence ID" value="GAG08910.1"/>
    <property type="molecule type" value="Genomic_DNA"/>
</dbReference>
<evidence type="ECO:0000259" key="1">
    <source>
        <dbReference type="Pfam" id="PF05598"/>
    </source>
</evidence>
<name>X0UT52_9ZZZZ</name>
<feature type="domain" description="Transposase InsH N-terminal" evidence="1">
    <location>
        <begin position="5"/>
        <end position="94"/>
    </location>
</feature>
<accession>X0UT52</accession>
<protein>
    <recommendedName>
        <fullName evidence="1">Transposase InsH N-terminal domain-containing protein</fullName>
    </recommendedName>
</protein>
<reference evidence="2" key="1">
    <citation type="journal article" date="2014" name="Front. Microbiol.">
        <title>High frequency of phylogenetically diverse reductive dehalogenase-homologous genes in deep subseafloor sedimentary metagenomes.</title>
        <authorList>
            <person name="Kawai M."/>
            <person name="Futagami T."/>
            <person name="Toyoda A."/>
            <person name="Takaki Y."/>
            <person name="Nishi S."/>
            <person name="Hori S."/>
            <person name="Arai W."/>
            <person name="Tsubouchi T."/>
            <person name="Morono Y."/>
            <person name="Uchiyama I."/>
            <person name="Ito T."/>
            <person name="Fujiyama A."/>
            <person name="Inagaki F."/>
            <person name="Takami H."/>
        </authorList>
    </citation>
    <scope>NUCLEOTIDE SEQUENCE</scope>
    <source>
        <strain evidence="2">Expedition CK06-06</strain>
    </source>
</reference>